<evidence type="ECO:0000256" key="12">
    <source>
        <dbReference type="ARBA" id="ARBA00049506"/>
    </source>
</evidence>
<dbReference type="STRING" id="5601.A0A0D2DPA1"/>
<dbReference type="GO" id="GO:0052925">
    <property type="term" value="F:dol-P-Man:Man(5)GlcNAc(2)-PP-Dol alpha-1,3-mannosyltransferase activity"/>
    <property type="evidence" value="ECO:0007669"/>
    <property type="project" value="UniProtKB-EC"/>
</dbReference>
<dbReference type="Pfam" id="PF05208">
    <property type="entry name" value="ALG3"/>
    <property type="match status" value="1"/>
</dbReference>
<evidence type="ECO:0000256" key="6">
    <source>
        <dbReference type="ARBA" id="ARBA00022679"/>
    </source>
</evidence>
<reference evidence="15 16" key="1">
    <citation type="submission" date="2015-01" db="EMBL/GenBank/DDBJ databases">
        <title>The Genome Sequence of Capronia semiimmersa CBS27337.</title>
        <authorList>
            <consortium name="The Broad Institute Genomics Platform"/>
            <person name="Cuomo C."/>
            <person name="de Hoog S."/>
            <person name="Gorbushina A."/>
            <person name="Stielow B."/>
            <person name="Teixiera M."/>
            <person name="Abouelleil A."/>
            <person name="Chapman S.B."/>
            <person name="Priest M."/>
            <person name="Young S.K."/>
            <person name="Wortman J."/>
            <person name="Nusbaum C."/>
            <person name="Birren B."/>
        </authorList>
    </citation>
    <scope>NUCLEOTIDE SEQUENCE [LARGE SCALE GENOMIC DNA]</scope>
    <source>
        <strain evidence="15 16">CBS 27337</strain>
    </source>
</reference>
<keyword evidence="6 14" id="KW-0808">Transferase</keyword>
<comment type="similarity">
    <text evidence="13">Belongs to the glycosyltransferase ALG3 family.</text>
</comment>
<dbReference type="InterPro" id="IPR007873">
    <property type="entry name" value="Glycosyltransferase_ALG3"/>
</dbReference>
<dbReference type="PANTHER" id="PTHR12646:SF0">
    <property type="entry name" value="DOL-P-MAN:MAN(5)GLCNAC(2)-PP-DOL ALPHA-1,3-MANNOSYLTRANSFERASE"/>
    <property type="match status" value="1"/>
</dbReference>
<organism evidence="15 16">
    <name type="scientific">Phialophora macrospora</name>
    <dbReference type="NCBI Taxonomy" id="1851006"/>
    <lineage>
        <taxon>Eukaryota</taxon>
        <taxon>Fungi</taxon>
        <taxon>Dikarya</taxon>
        <taxon>Ascomycota</taxon>
        <taxon>Pezizomycotina</taxon>
        <taxon>Eurotiomycetes</taxon>
        <taxon>Chaetothyriomycetidae</taxon>
        <taxon>Chaetothyriales</taxon>
        <taxon>Herpotrichiellaceae</taxon>
        <taxon>Phialophora</taxon>
    </lineage>
</organism>
<dbReference type="UniPathway" id="UPA00378"/>
<feature type="transmembrane region" description="Helical" evidence="14">
    <location>
        <begin position="204"/>
        <end position="224"/>
    </location>
</feature>
<keyword evidence="16" id="KW-1185">Reference proteome</keyword>
<evidence type="ECO:0000313" key="15">
    <source>
        <dbReference type="EMBL" id="KIW64017.1"/>
    </source>
</evidence>
<comment type="pathway">
    <text evidence="2 14">Protein modification; protein glycosylation.</text>
</comment>
<name>A0A0D2DPA1_9EURO</name>
<dbReference type="Proteomes" id="UP000054266">
    <property type="component" value="Unassembled WGS sequence"/>
</dbReference>
<evidence type="ECO:0000313" key="16">
    <source>
        <dbReference type="Proteomes" id="UP000054266"/>
    </source>
</evidence>
<feature type="transmembrane region" description="Helical" evidence="14">
    <location>
        <begin position="360"/>
        <end position="380"/>
    </location>
</feature>
<evidence type="ECO:0000256" key="7">
    <source>
        <dbReference type="ARBA" id="ARBA00022692"/>
    </source>
</evidence>
<evidence type="ECO:0000256" key="4">
    <source>
        <dbReference type="ARBA" id="ARBA00015561"/>
    </source>
</evidence>
<feature type="transmembrane region" description="Helical" evidence="14">
    <location>
        <begin position="97"/>
        <end position="119"/>
    </location>
</feature>
<evidence type="ECO:0000256" key="14">
    <source>
        <dbReference type="RuleBase" id="RU364047"/>
    </source>
</evidence>
<evidence type="ECO:0000256" key="3">
    <source>
        <dbReference type="ARBA" id="ARBA00011964"/>
    </source>
</evidence>
<protein>
    <recommendedName>
        <fullName evidence="4 14">Dol-P-Man:Man(5)GlcNAc(2)-PP-Dol alpha-1,3-mannosyltransferase</fullName>
        <ecNumber evidence="3 14">2.4.1.258</ecNumber>
    </recommendedName>
    <alternativeName>
        <fullName evidence="14">Dol-P-Man-dependent alpha(1-3)-mannosyltransferase</fullName>
    </alternativeName>
</protein>
<keyword evidence="8 14" id="KW-0256">Endoplasmic reticulum</keyword>
<dbReference type="EC" id="2.4.1.258" evidence="3 14"/>
<evidence type="ECO:0000256" key="5">
    <source>
        <dbReference type="ARBA" id="ARBA00022676"/>
    </source>
</evidence>
<feature type="transmembrane region" description="Helical" evidence="14">
    <location>
        <begin position="321"/>
        <end position="340"/>
    </location>
</feature>
<comment type="catalytic activity">
    <reaction evidence="12 14">
        <text>an alpha-D-Man-(1-&gt;2)-alpha-D-Man-(1-&gt;2)-alpha-D-Man-(1-&gt;3)-[alpha-D-Man-(1-&gt;6)]-beta-D-Man-(1-&gt;4)-beta-D-GlcNAc-(1-&gt;4)-alpha-D-GlcNAc-diphospho-di-trans,poly-cis-dolichol + a di-trans,poly-cis-dolichyl beta-D-mannosyl phosphate = an alpha-D-Man-(1-&gt;2)-alpha-D-Man-(1-&gt;2)-alpha-D-Man-(1-&gt;3)-[alpha-D-Man-(1-&gt;3)-alpha-D-Man-(1-&gt;6)]-beta-D-Man-(1-&gt;4)-beta-D-GlcNAc-(1-&gt;4)-alpha-D-GlcNAc-diphospho-di-trans,poly-cis-dolichol + a di-trans,poly-cis-dolichyl phosphate + H(+)</text>
        <dbReference type="Rhea" id="RHEA:29527"/>
        <dbReference type="Rhea" id="RHEA-COMP:19498"/>
        <dbReference type="Rhea" id="RHEA-COMP:19501"/>
        <dbReference type="Rhea" id="RHEA-COMP:19516"/>
        <dbReference type="Rhea" id="RHEA-COMP:19517"/>
        <dbReference type="ChEBI" id="CHEBI:15378"/>
        <dbReference type="ChEBI" id="CHEBI:57683"/>
        <dbReference type="ChEBI" id="CHEBI:58211"/>
        <dbReference type="ChEBI" id="CHEBI:132515"/>
        <dbReference type="ChEBI" id="CHEBI:132516"/>
        <dbReference type="EC" id="2.4.1.258"/>
    </reaction>
    <physiologicalReaction direction="left-to-right" evidence="12 14">
        <dbReference type="Rhea" id="RHEA:29528"/>
    </physiologicalReaction>
</comment>
<dbReference type="GO" id="GO:0005789">
    <property type="term" value="C:endoplasmic reticulum membrane"/>
    <property type="evidence" value="ECO:0007669"/>
    <property type="project" value="UniProtKB-SubCell"/>
</dbReference>
<proteinExistence type="inferred from homology"/>
<evidence type="ECO:0000256" key="1">
    <source>
        <dbReference type="ARBA" id="ARBA00004477"/>
    </source>
</evidence>
<evidence type="ECO:0000256" key="13">
    <source>
        <dbReference type="ARBA" id="ARBA00093457"/>
    </source>
</evidence>
<evidence type="ECO:0000256" key="10">
    <source>
        <dbReference type="ARBA" id="ARBA00023136"/>
    </source>
</evidence>
<keyword evidence="9 14" id="KW-1133">Transmembrane helix</keyword>
<comment type="function">
    <text evidence="11 14">Dol-P-Man:Man(5)GlcNAc(2)-PP-Dol alpha-1,3-mannosyltransferase that operates in the biosynthetic pathway of dolichol-linked oligosaccharides, the glycan precursors employed in protein asparagine (N)-glycosylation. The assembly of dolichol-linked oligosaccharides begins on the cytosolic side of the endoplasmic reticulum membrane and finishes in its lumen. The sequential addition of sugars to dolichol pyrophosphate produces dolichol-linked oligosaccharides containing fourteen sugars, including two GlcNAcs, nine mannoses and three glucoses. Once assembled, the oligosaccharide is transferred from the lipid to nascent proteins by oligosaccharyltransferases. In the lumen of the endoplasmic reticulum, adds the first dolichyl beta-D-mannosyl phosphate derived mannose in an alpha-1,3 linkage to Man(5)GlcNAc(2)-PP-dolichol to produce Man(6)GlcNAc(2)-PP-dolichol.</text>
</comment>
<keyword evidence="7 14" id="KW-0812">Transmembrane</keyword>
<dbReference type="AlphaFoldDB" id="A0A0D2DPA1"/>
<evidence type="ECO:0000256" key="8">
    <source>
        <dbReference type="ARBA" id="ARBA00022824"/>
    </source>
</evidence>
<gene>
    <name evidence="15" type="ORF">PV04_08977</name>
</gene>
<dbReference type="EMBL" id="KN846961">
    <property type="protein sequence ID" value="KIW64017.1"/>
    <property type="molecule type" value="Genomic_DNA"/>
</dbReference>
<evidence type="ECO:0000256" key="9">
    <source>
        <dbReference type="ARBA" id="ARBA00022989"/>
    </source>
</evidence>
<accession>A0A0D2DPA1</accession>
<feature type="transmembrane region" description="Helical" evidence="14">
    <location>
        <begin position="172"/>
        <end position="197"/>
    </location>
</feature>
<keyword evidence="10 14" id="KW-0472">Membrane</keyword>
<comment type="subcellular location">
    <subcellularLocation>
        <location evidence="1 14">Endoplasmic reticulum membrane</location>
        <topology evidence="1 14">Multi-pass membrane protein</topology>
    </subcellularLocation>
</comment>
<feature type="transmembrane region" description="Helical" evidence="14">
    <location>
        <begin position="140"/>
        <end position="160"/>
    </location>
</feature>
<feature type="transmembrane region" description="Helical" evidence="14">
    <location>
        <begin position="261"/>
        <end position="282"/>
    </location>
</feature>
<keyword evidence="5 14" id="KW-0328">Glycosyltransferase</keyword>
<dbReference type="HOGENOM" id="CLU_035382_3_0_1"/>
<dbReference type="PANTHER" id="PTHR12646">
    <property type="entry name" value="NOT56 - RELATED"/>
    <property type="match status" value="1"/>
</dbReference>
<evidence type="ECO:0000256" key="11">
    <source>
        <dbReference type="ARBA" id="ARBA00044743"/>
    </source>
</evidence>
<feature type="transmembrane region" description="Helical" evidence="14">
    <location>
        <begin position="20"/>
        <end position="38"/>
    </location>
</feature>
<sequence>MDLSTKSIRDLLTNPQHTRWIAPLLLAGEALLCALIIWRVPYTEIDWETYMVQVRLFLDGERSYLKISGPTGPLVYPALHVYIYSILYTLTDAGTNILRAQIIFAGLYLVALAVVFACYRRVGAPPWLLIPLVLSKRMHSIFLLRLFNDCWATFFLWAAIYLLQRRKFAGGAFVWGLGLGVKMTLLLAAPAVGVVVLQAIGRDEALFTGLYIAAVHILMALPFFGQDQDTGLSYFSRSFDLGRQFLYKWTVNWRFVDEDTFLSRPFAIGLLVVHVSLLLMFFQAKWIRPSASNLVEFVRKYVGGVGEVEERSISKKITPTFVMDVVLSSMIIGLLCARSLHYQFFAYLQWATPYLLWRPGGHPVLVLLMWAMQEYAWLVYPSTTVSSMLVVQQLAIQVMFALIAPPVDHISPPPTKPGELRS</sequence>
<evidence type="ECO:0000256" key="2">
    <source>
        <dbReference type="ARBA" id="ARBA00004922"/>
    </source>
</evidence>